<gene>
    <name evidence="1" type="ORF">BGM30_19250</name>
</gene>
<dbReference type="Proteomes" id="UP000236321">
    <property type="component" value="Unassembled WGS sequence"/>
</dbReference>
<dbReference type="RefSeq" id="WP_002774733.1">
    <property type="nucleotide sequence ID" value="NZ_BEIU01000010.1"/>
</dbReference>
<dbReference type="AlphaFoldDB" id="A0A9P2YIR3"/>
<evidence type="ECO:0008006" key="3">
    <source>
        <dbReference type="Google" id="ProtNLM"/>
    </source>
</evidence>
<protein>
    <recommendedName>
        <fullName evidence="3">DUF5615 domain-containing protein</fullName>
    </recommendedName>
</protein>
<organism evidence="1 2">
    <name type="scientific">Microcystis aeruginosa NIES-298</name>
    <dbReference type="NCBI Taxonomy" id="449468"/>
    <lineage>
        <taxon>Bacteria</taxon>
        <taxon>Bacillati</taxon>
        <taxon>Cyanobacteriota</taxon>
        <taxon>Cyanophyceae</taxon>
        <taxon>Oscillatoriophycideae</taxon>
        <taxon>Chroococcales</taxon>
        <taxon>Microcystaceae</taxon>
        <taxon>Microcystis</taxon>
    </lineage>
</organism>
<name>A0A9P2YIR3_MICAE</name>
<comment type="caution">
    <text evidence="1">The sequence shown here is derived from an EMBL/GenBank/DDBJ whole genome shotgun (WGS) entry which is preliminary data.</text>
</comment>
<evidence type="ECO:0000313" key="1">
    <source>
        <dbReference type="EMBL" id="GBD52832.1"/>
    </source>
</evidence>
<evidence type="ECO:0000313" key="2">
    <source>
        <dbReference type="Proteomes" id="UP000236321"/>
    </source>
</evidence>
<sequence length="55" mass="6133">MLDENLSPDLKISLLRLNPNLDILRVGEPDAPPLGTLDSEILDYVASFQRLLVTK</sequence>
<reference evidence="2" key="1">
    <citation type="submission" date="2017-12" db="EMBL/GenBank/DDBJ databases">
        <title>Improved Draft Genome Sequence of Microcystis aeruginosa NIES-298, a Microcystin-Producing Cyanobacterium from Lake Kasumigaura, Japan.</title>
        <authorList>
            <person name="Yamaguchi H."/>
            <person name="Suzuki S."/>
            <person name="Kawachi M."/>
        </authorList>
    </citation>
    <scope>NUCLEOTIDE SEQUENCE [LARGE SCALE GENOMIC DNA]</scope>
    <source>
        <strain evidence="2">NIES-298</strain>
    </source>
</reference>
<accession>A0A9P2YIR3</accession>
<dbReference type="EMBL" id="BEYQ01000005">
    <property type="protein sequence ID" value="GBD52832.1"/>
    <property type="molecule type" value="Genomic_DNA"/>
</dbReference>
<proteinExistence type="predicted"/>